<protein>
    <recommendedName>
        <fullName evidence="2">DUF4394 domain-containing protein</fullName>
    </recommendedName>
</protein>
<dbReference type="Proteomes" id="UP000241074">
    <property type="component" value="Chromosome"/>
</dbReference>
<dbReference type="KEGG" id="xba:C7S18_15835"/>
<dbReference type="OrthoDB" id="5954632at2"/>
<proteinExistence type="predicted"/>
<accession>A0A2P1PUN5</accession>
<sequence length="530" mass="56440">MRKAIRRALFLLALTMLFAGQVLAQGTISEINNGSTASFVRPTSAFDDSPAANFIGVSPITTQDHIFETGWWYRVQTATQESFMPVPTTQNYSGNTSLNTWTGFAFGFFTTPLNATETGIVTNAKVTPASVEGGSMILELEVQNPNTGPVTIDVFHMLDMDVQPSAGDDQAVLVGGQPYVIRIFDAGTNRGIYASNDADGYLVRPFGATDVAAVLSNTAVDNFENTGLPFSAGDFSAGMHWTNRVIPAGGSAVFTVVFGINAEAVFDPVILNTNLFTNGFESKRFFAYDFGAQQLVSFDPDNLQAVRVIPVTGLGQENVLGLAFRPRDKRLFSVGNLASSNARFLYEINPANGAATPIGTVNLPMVTGTAGGIGMGFDPVQDRLRLVASNVLNRRINPDTGGLTSTNPNLTWAAGDVNAGGGPPQVYHIAYTNSKAFATTTRLIGITETLVVVEINAATGVASTIGSLPPEFDPINIGGFDIDADNELAYLMYNNHVYRFNLNDFIVTDLGIIGGALNAVNLLDGLTILQ</sequence>
<evidence type="ECO:0000313" key="4">
    <source>
        <dbReference type="Proteomes" id="UP000241074"/>
    </source>
</evidence>
<dbReference type="AlphaFoldDB" id="A0A2P1PUN5"/>
<dbReference type="EMBL" id="CP027860">
    <property type="protein sequence ID" value="AVP98566.1"/>
    <property type="molecule type" value="Genomic_DNA"/>
</dbReference>
<feature type="domain" description="DUF4394" evidence="2">
    <location>
        <begin position="294"/>
        <end position="515"/>
    </location>
</feature>
<evidence type="ECO:0000259" key="2">
    <source>
        <dbReference type="Pfam" id="PF14339"/>
    </source>
</evidence>
<evidence type="ECO:0000313" key="3">
    <source>
        <dbReference type="EMBL" id="AVP98566.1"/>
    </source>
</evidence>
<dbReference type="SUPFAM" id="SSF75011">
    <property type="entry name" value="3-carboxy-cis,cis-mucoante lactonizing enzyme"/>
    <property type="match status" value="1"/>
</dbReference>
<name>A0A2P1PUN5_9GAMM</name>
<gene>
    <name evidence="3" type="ORF">C7S18_15835</name>
</gene>
<reference evidence="3 4" key="1">
    <citation type="submission" date="2018-03" db="EMBL/GenBank/DDBJ databases">
        <title>Ahniella affigens gen. nov., sp. nov., a gammaproteobacterium isolated from sandy soil near a stream.</title>
        <authorList>
            <person name="Ko Y."/>
            <person name="Kim J.-H."/>
        </authorList>
    </citation>
    <scope>NUCLEOTIDE SEQUENCE [LARGE SCALE GENOMIC DNA]</scope>
    <source>
        <strain evidence="3 4">D13</strain>
    </source>
</reference>
<feature type="chain" id="PRO_5015153821" description="DUF4394 domain-containing protein" evidence="1">
    <location>
        <begin position="25"/>
        <end position="530"/>
    </location>
</feature>
<reference evidence="3 4" key="2">
    <citation type="submission" date="2018-03" db="EMBL/GenBank/DDBJ databases">
        <authorList>
            <person name="Keele B.F."/>
        </authorList>
    </citation>
    <scope>NUCLEOTIDE SEQUENCE [LARGE SCALE GENOMIC DNA]</scope>
    <source>
        <strain evidence="3 4">D13</strain>
    </source>
</reference>
<dbReference type="Pfam" id="PF14339">
    <property type="entry name" value="DUF4394"/>
    <property type="match status" value="1"/>
</dbReference>
<keyword evidence="4" id="KW-1185">Reference proteome</keyword>
<keyword evidence="1" id="KW-0732">Signal</keyword>
<feature type="signal peptide" evidence="1">
    <location>
        <begin position="1"/>
        <end position="24"/>
    </location>
</feature>
<evidence type="ECO:0000256" key="1">
    <source>
        <dbReference type="SAM" id="SignalP"/>
    </source>
</evidence>
<dbReference type="InterPro" id="IPR025507">
    <property type="entry name" value="DUF4394"/>
</dbReference>
<organism evidence="3 4">
    <name type="scientific">Ahniella affigens</name>
    <dbReference type="NCBI Taxonomy" id="2021234"/>
    <lineage>
        <taxon>Bacteria</taxon>
        <taxon>Pseudomonadati</taxon>
        <taxon>Pseudomonadota</taxon>
        <taxon>Gammaproteobacteria</taxon>
        <taxon>Lysobacterales</taxon>
        <taxon>Rhodanobacteraceae</taxon>
        <taxon>Ahniella</taxon>
    </lineage>
</organism>